<keyword evidence="3" id="KW-0378">Hydrolase</keyword>
<evidence type="ECO:0000256" key="1">
    <source>
        <dbReference type="SAM" id="MobiDB-lite"/>
    </source>
</evidence>
<dbReference type="CDD" id="cd10917">
    <property type="entry name" value="CE4_NodB_like_6s_7s"/>
    <property type="match status" value="1"/>
</dbReference>
<evidence type="ECO:0000313" key="3">
    <source>
        <dbReference type="EMBL" id="MER6904277.1"/>
    </source>
</evidence>
<dbReference type="GO" id="GO:0016787">
    <property type="term" value="F:hydrolase activity"/>
    <property type="evidence" value="ECO:0007669"/>
    <property type="project" value="UniProtKB-KW"/>
</dbReference>
<evidence type="ECO:0000259" key="2">
    <source>
        <dbReference type="PROSITE" id="PS51677"/>
    </source>
</evidence>
<dbReference type="RefSeq" id="WP_350713946.1">
    <property type="nucleotide sequence ID" value="NZ_JBEPCO010000001.1"/>
</dbReference>
<dbReference type="Pfam" id="PF01522">
    <property type="entry name" value="Polysacc_deac_1"/>
    <property type="match status" value="1"/>
</dbReference>
<dbReference type="Gene3D" id="3.20.20.370">
    <property type="entry name" value="Glycoside hydrolase/deacetylase"/>
    <property type="match status" value="1"/>
</dbReference>
<accession>A0ABV1VCR0</accession>
<dbReference type="PANTHER" id="PTHR10587:SF134">
    <property type="entry name" value="SECRETED PROTEIN"/>
    <property type="match status" value="1"/>
</dbReference>
<feature type="region of interest" description="Disordered" evidence="1">
    <location>
        <begin position="1"/>
        <end position="25"/>
    </location>
</feature>
<evidence type="ECO:0000313" key="4">
    <source>
        <dbReference type="Proteomes" id="UP001490330"/>
    </source>
</evidence>
<name>A0ABV1VCR0_9ACTN</name>
<dbReference type="PANTHER" id="PTHR10587">
    <property type="entry name" value="GLYCOSYL TRANSFERASE-RELATED"/>
    <property type="match status" value="1"/>
</dbReference>
<dbReference type="InterPro" id="IPR050248">
    <property type="entry name" value="Polysacc_deacetylase_ArnD"/>
</dbReference>
<keyword evidence="4" id="KW-1185">Reference proteome</keyword>
<dbReference type="SUPFAM" id="SSF88713">
    <property type="entry name" value="Glycoside hydrolase/deacetylase"/>
    <property type="match status" value="1"/>
</dbReference>
<dbReference type="InterPro" id="IPR002509">
    <property type="entry name" value="NODB_dom"/>
</dbReference>
<comment type="caution">
    <text evidence="3">The sequence shown here is derived from an EMBL/GenBank/DDBJ whole genome shotgun (WGS) entry which is preliminary data.</text>
</comment>
<dbReference type="EMBL" id="JBEPCV010000007">
    <property type="protein sequence ID" value="MER6904277.1"/>
    <property type="molecule type" value="Genomic_DNA"/>
</dbReference>
<organism evidence="3 4">
    <name type="scientific">Streptomyces flaveolus</name>
    <dbReference type="NCBI Taxonomy" id="67297"/>
    <lineage>
        <taxon>Bacteria</taxon>
        <taxon>Bacillati</taxon>
        <taxon>Actinomycetota</taxon>
        <taxon>Actinomycetes</taxon>
        <taxon>Kitasatosporales</taxon>
        <taxon>Streptomycetaceae</taxon>
        <taxon>Streptomyces</taxon>
    </lineage>
</organism>
<reference evidence="3 4" key="1">
    <citation type="submission" date="2024-06" db="EMBL/GenBank/DDBJ databases">
        <title>The Natural Products Discovery Center: Release of the First 8490 Sequenced Strains for Exploring Actinobacteria Biosynthetic Diversity.</title>
        <authorList>
            <person name="Kalkreuter E."/>
            <person name="Kautsar S.A."/>
            <person name="Yang D."/>
            <person name="Bader C.D."/>
            <person name="Teijaro C.N."/>
            <person name="Fluegel L."/>
            <person name="Davis C.M."/>
            <person name="Simpson J.R."/>
            <person name="Lauterbach L."/>
            <person name="Steele A.D."/>
            <person name="Gui C."/>
            <person name="Meng S."/>
            <person name="Li G."/>
            <person name="Viehrig K."/>
            <person name="Ye F."/>
            <person name="Su P."/>
            <person name="Kiefer A.F."/>
            <person name="Nichols A."/>
            <person name="Cepeda A.J."/>
            <person name="Yan W."/>
            <person name="Fan B."/>
            <person name="Jiang Y."/>
            <person name="Adhikari A."/>
            <person name="Zheng C.-J."/>
            <person name="Schuster L."/>
            <person name="Cowan T.M."/>
            <person name="Smanski M.J."/>
            <person name="Chevrette M.G."/>
            <person name="De Carvalho L.P.S."/>
            <person name="Shen B."/>
        </authorList>
    </citation>
    <scope>NUCLEOTIDE SEQUENCE [LARGE SCALE GENOMIC DNA]</scope>
    <source>
        <strain evidence="3 4">NPDC000632</strain>
    </source>
</reference>
<feature type="domain" description="NodB homology" evidence="2">
    <location>
        <begin position="134"/>
        <end position="316"/>
    </location>
</feature>
<protein>
    <submittedName>
        <fullName evidence="3">Polysaccharide deacetylase family protein</fullName>
        <ecNumber evidence="3">3.-.-.-</ecNumber>
    </submittedName>
</protein>
<proteinExistence type="predicted"/>
<dbReference type="EC" id="3.-.-.-" evidence="3"/>
<dbReference type="Proteomes" id="UP001490330">
    <property type="component" value="Unassembled WGS sequence"/>
</dbReference>
<gene>
    <name evidence="3" type="ORF">ABT322_10940</name>
</gene>
<feature type="region of interest" description="Disordered" evidence="1">
    <location>
        <begin position="49"/>
        <end position="71"/>
    </location>
</feature>
<sequence length="316" mass="35169">MRVVVQNDKSRARGVARAASGTPSGARVRGGLAVLLAAALASACAQHTPEVRGAPGQQPVEAPPAPPRDGLAPELRAAQAARAAAARRWNLKEVPLTAPPPPVRKPEITARKGFEVHGQEDLPPVFTTVPTEERILFLTIDDGTEKDPAFLRMMSELKIPYTVFLTDDEIKDDYGYFEKMQARGVTLNSHTLSHPYLPGLSYAQQEHEICGMQEVIEKRYGKRPALFRPPFGNYNRDTLRAAKSCGIKYAPIWNEEVYVDHWEYREGDQDLHPGDIVLTHFRGPEEWGGTMTDLARRFLDRVTAEGYAVARLEDYL</sequence>
<feature type="compositionally biased region" description="Low complexity" evidence="1">
    <location>
        <begin position="13"/>
        <end position="25"/>
    </location>
</feature>
<dbReference type="PROSITE" id="PS51677">
    <property type="entry name" value="NODB"/>
    <property type="match status" value="1"/>
</dbReference>
<dbReference type="InterPro" id="IPR011330">
    <property type="entry name" value="Glyco_hydro/deAcase_b/a-brl"/>
</dbReference>